<accession>A0A5A9GRV3</accession>
<dbReference type="AlphaFoldDB" id="A0A5A9GRV3"/>
<organism evidence="5 6">
    <name type="scientific">Azospirillum lipoferum</name>
    <dbReference type="NCBI Taxonomy" id="193"/>
    <lineage>
        <taxon>Bacteria</taxon>
        <taxon>Pseudomonadati</taxon>
        <taxon>Pseudomonadota</taxon>
        <taxon>Alphaproteobacteria</taxon>
        <taxon>Rhodospirillales</taxon>
        <taxon>Azospirillaceae</taxon>
        <taxon>Azospirillum</taxon>
    </lineage>
</organism>
<dbReference type="InterPro" id="IPR018149">
    <property type="entry name" value="Lys-tRNA-synth_II_C"/>
</dbReference>
<dbReference type="InterPro" id="IPR045864">
    <property type="entry name" value="aa-tRNA-synth_II/BPL/LPL"/>
</dbReference>
<name>A0A5A9GRV3_AZOLI</name>
<evidence type="ECO:0000259" key="4">
    <source>
        <dbReference type="PROSITE" id="PS50862"/>
    </source>
</evidence>
<keyword evidence="1" id="KW-0436">Ligase</keyword>
<dbReference type="InterPro" id="IPR004525">
    <property type="entry name" value="EpmA"/>
</dbReference>
<dbReference type="Proteomes" id="UP000324927">
    <property type="component" value="Unassembled WGS sequence"/>
</dbReference>
<proteinExistence type="predicted"/>
<dbReference type="GO" id="GO:0005524">
    <property type="term" value="F:ATP binding"/>
    <property type="evidence" value="ECO:0007669"/>
    <property type="project" value="UniProtKB-KW"/>
</dbReference>
<dbReference type="PRINTS" id="PR00982">
    <property type="entry name" value="TRNASYNTHLYS"/>
</dbReference>
<dbReference type="NCBIfam" id="TIGR00462">
    <property type="entry name" value="genX"/>
    <property type="match status" value="1"/>
</dbReference>
<keyword evidence="2" id="KW-0547">Nucleotide-binding</keyword>
<dbReference type="Gene3D" id="3.30.930.10">
    <property type="entry name" value="Bira Bifunctional Protein, Domain 2"/>
    <property type="match status" value="1"/>
</dbReference>
<dbReference type="PROSITE" id="PS50862">
    <property type="entry name" value="AA_TRNA_LIGASE_II"/>
    <property type="match status" value="1"/>
</dbReference>
<dbReference type="GO" id="GO:0000049">
    <property type="term" value="F:tRNA binding"/>
    <property type="evidence" value="ECO:0007669"/>
    <property type="project" value="TreeGrafter"/>
</dbReference>
<dbReference type="InterPro" id="IPR004364">
    <property type="entry name" value="Aa-tRNA-synt_II"/>
</dbReference>
<protein>
    <submittedName>
        <fullName evidence="5">EF-P lysine aminoacylase GenX</fullName>
    </submittedName>
</protein>
<dbReference type="GO" id="GO:0006430">
    <property type="term" value="P:lysyl-tRNA aminoacylation"/>
    <property type="evidence" value="ECO:0007669"/>
    <property type="project" value="InterPro"/>
</dbReference>
<feature type="domain" description="Aminoacyl-transfer RNA synthetases class-II family profile" evidence="4">
    <location>
        <begin position="45"/>
        <end position="366"/>
    </location>
</feature>
<gene>
    <name evidence="5" type="primary">genX</name>
    <name evidence="5" type="ORF">FZ942_08585</name>
</gene>
<dbReference type="SUPFAM" id="SSF55681">
    <property type="entry name" value="Class II aaRS and biotin synthetases"/>
    <property type="match status" value="1"/>
</dbReference>
<dbReference type="GO" id="GO:0004824">
    <property type="term" value="F:lysine-tRNA ligase activity"/>
    <property type="evidence" value="ECO:0007669"/>
    <property type="project" value="InterPro"/>
</dbReference>
<dbReference type="Pfam" id="PF00152">
    <property type="entry name" value="tRNA-synt_2"/>
    <property type="match status" value="1"/>
</dbReference>
<evidence type="ECO:0000313" key="5">
    <source>
        <dbReference type="EMBL" id="KAA0597150.1"/>
    </source>
</evidence>
<dbReference type="PANTHER" id="PTHR42918:SF6">
    <property type="entry name" value="ELONGATION FACTOR P--(R)-BETA-LYSINE LIGASE"/>
    <property type="match status" value="1"/>
</dbReference>
<evidence type="ECO:0000256" key="1">
    <source>
        <dbReference type="ARBA" id="ARBA00022598"/>
    </source>
</evidence>
<keyword evidence="3" id="KW-0067">ATP-binding</keyword>
<evidence type="ECO:0000256" key="3">
    <source>
        <dbReference type="ARBA" id="ARBA00022840"/>
    </source>
</evidence>
<keyword evidence="6" id="KW-1185">Reference proteome</keyword>
<dbReference type="EMBL" id="VTTN01000002">
    <property type="protein sequence ID" value="KAA0597150.1"/>
    <property type="molecule type" value="Genomic_DNA"/>
</dbReference>
<sequence length="370" mass="41390">MHPHPFRPSIKSAHLMSAPIRSAELPPWHPEALARRRPYLAARGRVLNAVRRVFEDLAFIEVDTPALQVSPGMEPHLQAFATELRGPHPDDRRPLYLHTSPEFAMKKLLVAGLPRLWQLAHVYRNGERSGTHAPEFSMLEWYRAGEGYRTLIDDCRELLCAGAEAGGRRSFSFRGMTCDPFAPWRVLTVPDAFREYAGIDLMATYDGSHDPDPAALAAEAARIGITPHHGDRWEDIVFRIMFDRIEPHLGEGVPCVLTDYPLCMAALSRPKPEDPRLAERFELYACGLELANAFGELTDPAVQRARFEADMALKERLYGERFPVDEDFLAALEHGMPQSSGIAMGFDRLAMLCGGAESIEQVLWLPVAGV</sequence>
<comment type="caution">
    <text evidence="5">The sequence shown here is derived from an EMBL/GenBank/DDBJ whole genome shotgun (WGS) entry which is preliminary data.</text>
</comment>
<dbReference type="GO" id="GO:0005829">
    <property type="term" value="C:cytosol"/>
    <property type="evidence" value="ECO:0007669"/>
    <property type="project" value="TreeGrafter"/>
</dbReference>
<evidence type="ECO:0000313" key="6">
    <source>
        <dbReference type="Proteomes" id="UP000324927"/>
    </source>
</evidence>
<reference evidence="5 6" key="1">
    <citation type="submission" date="2019-08" db="EMBL/GenBank/DDBJ databases">
        <authorList>
            <person name="Grouzdev D."/>
            <person name="Tikhonova E."/>
            <person name="Kravchenko I."/>
        </authorList>
    </citation>
    <scope>NUCLEOTIDE SEQUENCE [LARGE SCALE GENOMIC DNA]</scope>
    <source>
        <strain evidence="5 6">59b</strain>
    </source>
</reference>
<evidence type="ECO:0000256" key="2">
    <source>
        <dbReference type="ARBA" id="ARBA00022741"/>
    </source>
</evidence>
<dbReference type="InterPro" id="IPR006195">
    <property type="entry name" value="aa-tRNA-synth_II"/>
</dbReference>
<dbReference type="PANTHER" id="PTHR42918">
    <property type="entry name" value="LYSYL-TRNA SYNTHETASE"/>
    <property type="match status" value="1"/>
</dbReference>
<dbReference type="OrthoDB" id="9801152at2"/>